<reference evidence="1 2" key="1">
    <citation type="journal article" date="2012" name="J. Bacteriol.">
        <title>Complete Genome Sequence of Leptospirillum ferrooxidans Strain C2-3, Isolated from a Fresh Volcanic Ash Deposit on the Island of Miyake, Japan.</title>
        <authorList>
            <person name="Fujimura R."/>
            <person name="Sato Y."/>
            <person name="Nishizawa T."/>
            <person name="Oshima K."/>
            <person name="Kim S.-W."/>
            <person name="Hattori M."/>
            <person name="Kamijo T."/>
            <person name="Ohta H."/>
        </authorList>
    </citation>
    <scope>NUCLEOTIDE SEQUENCE [LARGE SCALE GENOMIC DNA]</scope>
    <source>
        <strain evidence="1 2">C2-3</strain>
    </source>
</reference>
<gene>
    <name evidence="1" type="ordered locus">LFE_1587</name>
</gene>
<name>I0IPS0_LEPFC</name>
<organism evidence="1 2">
    <name type="scientific">Leptospirillum ferrooxidans (strain C2-3)</name>
    <dbReference type="NCBI Taxonomy" id="1162668"/>
    <lineage>
        <taxon>Bacteria</taxon>
        <taxon>Pseudomonadati</taxon>
        <taxon>Nitrospirota</taxon>
        <taxon>Nitrospiria</taxon>
        <taxon>Nitrospirales</taxon>
        <taxon>Nitrospiraceae</taxon>
        <taxon>Leptospirillum</taxon>
    </lineage>
</organism>
<dbReference type="KEGG" id="lfc:LFE_1587"/>
<dbReference type="Proteomes" id="UP000007382">
    <property type="component" value="Chromosome"/>
</dbReference>
<reference evidence="2" key="2">
    <citation type="submission" date="2012-03" db="EMBL/GenBank/DDBJ databases">
        <title>The complete genome sequence of the pioneer microbe on fresh volcanic deposit, Leptospirillum ferrooxidans strain C2-3.</title>
        <authorList>
            <person name="Fujimura R."/>
            <person name="Sato Y."/>
            <person name="Nishizawa T."/>
            <person name="Nanba K."/>
            <person name="Oshima K."/>
            <person name="Hattori M."/>
            <person name="Kamijo T."/>
            <person name="Ohta H."/>
        </authorList>
    </citation>
    <scope>NUCLEOTIDE SEQUENCE [LARGE SCALE GENOMIC DNA]</scope>
    <source>
        <strain evidence="2">C2-3</strain>
    </source>
</reference>
<accession>I0IPS0</accession>
<evidence type="ECO:0008006" key="3">
    <source>
        <dbReference type="Google" id="ProtNLM"/>
    </source>
</evidence>
<dbReference type="EMBL" id="AP012342">
    <property type="protein sequence ID" value="BAM07269.1"/>
    <property type="molecule type" value="Genomic_DNA"/>
</dbReference>
<dbReference type="AlphaFoldDB" id="I0IPS0"/>
<dbReference type="PATRIC" id="fig|1162668.3.peg.1890"/>
<dbReference type="eggNOG" id="ENOG50307AY">
    <property type="taxonomic scope" value="Bacteria"/>
</dbReference>
<protein>
    <recommendedName>
        <fullName evidence="3">Peptidase C39 domain-containing protein</fullName>
    </recommendedName>
</protein>
<evidence type="ECO:0000313" key="2">
    <source>
        <dbReference type="Proteomes" id="UP000007382"/>
    </source>
</evidence>
<dbReference type="HOGENOM" id="CLU_1882843_0_0_0"/>
<sequence>MKSPVIQIERTGCAIASVAALAGISYPEMKSIANKLGIFSNDKRLWSETSYIRRMLDRVGLNADSGEVPFFSWESLPDLALLAIKWHLVKGRPFWHWVVFVREDGRSFVLDSKKGLRNNIRMDFGRMRPMWYIRVDEGPKATE</sequence>
<proteinExistence type="predicted"/>
<dbReference type="STRING" id="1162668.LFE_1587"/>
<dbReference type="OrthoDB" id="9789822at2"/>
<evidence type="ECO:0000313" key="1">
    <source>
        <dbReference type="EMBL" id="BAM07269.1"/>
    </source>
</evidence>
<dbReference type="RefSeq" id="WP_014449754.1">
    <property type="nucleotide sequence ID" value="NC_017094.1"/>
</dbReference>
<keyword evidence="2" id="KW-1185">Reference proteome</keyword>